<keyword evidence="4" id="KW-1185">Reference proteome</keyword>
<proteinExistence type="inferred from homology"/>
<reference evidence="4" key="1">
    <citation type="submission" date="2020-01" db="EMBL/GenBank/DDBJ databases">
        <authorList>
            <person name="Fang Y."/>
            <person name="Sun R."/>
            <person name="Nie L."/>
            <person name="He J."/>
            <person name="Hao L."/>
            <person name="Wang L."/>
            <person name="Su S."/>
            <person name="Lv E."/>
            <person name="Zhang Z."/>
            <person name="Xie R."/>
            <person name="Liu H."/>
        </authorList>
    </citation>
    <scope>NUCLEOTIDE SEQUENCE [LARGE SCALE GENOMIC DNA]</scope>
    <source>
        <strain evidence="4">XCT-53</strain>
    </source>
</reference>
<dbReference type="PANTHER" id="PTHR21660:SF1">
    <property type="entry name" value="ACYL-COENZYME A THIOESTERASE 13"/>
    <property type="match status" value="1"/>
</dbReference>
<evidence type="ECO:0000256" key="1">
    <source>
        <dbReference type="ARBA" id="ARBA00008324"/>
    </source>
</evidence>
<dbReference type="Gene3D" id="3.10.129.10">
    <property type="entry name" value="Hotdog Thioesterase"/>
    <property type="match status" value="1"/>
</dbReference>
<comment type="similarity">
    <text evidence="1">Belongs to the thioesterase PaaI family.</text>
</comment>
<evidence type="ECO:0000256" key="2">
    <source>
        <dbReference type="ARBA" id="ARBA00022801"/>
    </source>
</evidence>
<dbReference type="GO" id="GO:0047617">
    <property type="term" value="F:fatty acyl-CoA hydrolase activity"/>
    <property type="evidence" value="ECO:0007669"/>
    <property type="project" value="InterPro"/>
</dbReference>
<evidence type="ECO:0000313" key="4">
    <source>
        <dbReference type="Proteomes" id="UP000586722"/>
    </source>
</evidence>
<dbReference type="EMBL" id="JAABLQ010000001">
    <property type="protein sequence ID" value="NBN78154.1"/>
    <property type="molecule type" value="Genomic_DNA"/>
</dbReference>
<dbReference type="RefSeq" id="WP_161673504.1">
    <property type="nucleotide sequence ID" value="NZ_JAABLP010000001.1"/>
</dbReference>
<name>A0A7X5F289_9HYPH</name>
<organism evidence="3 4">
    <name type="scientific">Pannonibacter tanglangensis</name>
    <dbReference type="NCBI Taxonomy" id="2750084"/>
    <lineage>
        <taxon>Bacteria</taxon>
        <taxon>Pseudomonadati</taxon>
        <taxon>Pseudomonadota</taxon>
        <taxon>Alphaproteobacteria</taxon>
        <taxon>Hyphomicrobiales</taxon>
        <taxon>Stappiaceae</taxon>
        <taxon>Pannonibacter</taxon>
    </lineage>
</organism>
<dbReference type="Pfam" id="PF03061">
    <property type="entry name" value="4HBT"/>
    <property type="match status" value="1"/>
</dbReference>
<dbReference type="CDD" id="cd03443">
    <property type="entry name" value="PaaI_thioesterase"/>
    <property type="match status" value="1"/>
</dbReference>
<evidence type="ECO:0000313" key="3">
    <source>
        <dbReference type="EMBL" id="NBN78154.1"/>
    </source>
</evidence>
<gene>
    <name evidence="3" type="ORF">GWI72_07740</name>
</gene>
<dbReference type="InterPro" id="IPR006683">
    <property type="entry name" value="Thioestr_dom"/>
</dbReference>
<comment type="caution">
    <text evidence="3">The sequence shown here is derived from an EMBL/GenBank/DDBJ whole genome shotgun (WGS) entry which is preliminary data.</text>
</comment>
<keyword evidence="2" id="KW-0378">Hydrolase</keyword>
<dbReference type="PANTHER" id="PTHR21660">
    <property type="entry name" value="THIOESTERASE SUPERFAMILY MEMBER-RELATED"/>
    <property type="match status" value="1"/>
</dbReference>
<accession>A0A7X5F289</accession>
<dbReference type="Proteomes" id="UP000586722">
    <property type="component" value="Unassembled WGS sequence"/>
</dbReference>
<dbReference type="AlphaFoldDB" id="A0A7X5F289"/>
<protein>
    <submittedName>
        <fullName evidence="3">Hotdog fold thioesterase</fullName>
    </submittedName>
</protein>
<dbReference type="InterPro" id="IPR039298">
    <property type="entry name" value="ACOT13"/>
</dbReference>
<sequence>MQPVMSVAEVEAFLVREFPQIYLDGPLYRVESLAPGVAAMRFTASERHLRPGGTVSGPAMMALADLAAYVVILGHIGPVALAVTTNLNINFLRKPAPGDLIATCRLLKLGKRLAVVDCAIAGEGEAALVAHATATYSVPPER</sequence>
<dbReference type="SUPFAM" id="SSF54637">
    <property type="entry name" value="Thioesterase/thiol ester dehydrase-isomerase"/>
    <property type="match status" value="1"/>
</dbReference>
<dbReference type="InterPro" id="IPR029069">
    <property type="entry name" value="HotDog_dom_sf"/>
</dbReference>
<dbReference type="NCBIfam" id="TIGR00369">
    <property type="entry name" value="unchar_dom_1"/>
    <property type="match status" value="1"/>
</dbReference>
<dbReference type="InterPro" id="IPR003736">
    <property type="entry name" value="PAAI_dom"/>
</dbReference>